<proteinExistence type="predicted"/>
<evidence type="ECO:0000256" key="1">
    <source>
        <dbReference type="SAM" id="SignalP"/>
    </source>
</evidence>
<dbReference type="InterPro" id="IPR051922">
    <property type="entry name" value="Bact_Sporulation_Assoc"/>
</dbReference>
<dbReference type="PANTHER" id="PTHR30032:SF8">
    <property type="entry name" value="GERMINATION-SPECIFIC N-ACETYLMURAMOYL-L-ALANINE AMIDASE"/>
    <property type="match status" value="1"/>
</dbReference>
<organism evidence="2 3">
    <name type="scientific">Pedococcus cremeus</name>
    <dbReference type="NCBI Taxonomy" id="587636"/>
    <lineage>
        <taxon>Bacteria</taxon>
        <taxon>Bacillati</taxon>
        <taxon>Actinomycetota</taxon>
        <taxon>Actinomycetes</taxon>
        <taxon>Micrococcales</taxon>
        <taxon>Intrasporangiaceae</taxon>
        <taxon>Pedococcus</taxon>
    </lineage>
</organism>
<dbReference type="RefSeq" id="WP_177180440.1">
    <property type="nucleotide sequence ID" value="NZ_FOHB01000008.1"/>
</dbReference>
<keyword evidence="3" id="KW-1185">Reference proteome</keyword>
<dbReference type="AlphaFoldDB" id="A0A1H9XJD2"/>
<feature type="chain" id="PRO_5039100110" evidence="1">
    <location>
        <begin position="30"/>
        <end position="371"/>
    </location>
</feature>
<evidence type="ECO:0000313" key="2">
    <source>
        <dbReference type="EMBL" id="SES46296.1"/>
    </source>
</evidence>
<feature type="signal peptide" evidence="1">
    <location>
        <begin position="1"/>
        <end position="29"/>
    </location>
</feature>
<dbReference type="Proteomes" id="UP000199019">
    <property type="component" value="Unassembled WGS sequence"/>
</dbReference>
<evidence type="ECO:0000313" key="3">
    <source>
        <dbReference type="Proteomes" id="UP000199019"/>
    </source>
</evidence>
<dbReference type="Gene3D" id="3.40.50.12090">
    <property type="match status" value="1"/>
</dbReference>
<dbReference type="STRING" id="587636.SAMN05216199_3928"/>
<protein>
    <submittedName>
        <fullName evidence="2">Putative cell wall binding repeat 2</fullName>
    </submittedName>
</protein>
<dbReference type="PANTHER" id="PTHR30032">
    <property type="entry name" value="N-ACETYLMURAMOYL-L-ALANINE AMIDASE-RELATED"/>
    <property type="match status" value="1"/>
</dbReference>
<dbReference type="PROSITE" id="PS51318">
    <property type="entry name" value="TAT"/>
    <property type="match status" value="1"/>
</dbReference>
<gene>
    <name evidence="2" type="ORF">SAMN05216199_3928</name>
</gene>
<reference evidence="3" key="1">
    <citation type="submission" date="2016-10" db="EMBL/GenBank/DDBJ databases">
        <authorList>
            <person name="Varghese N."/>
            <person name="Submissions S."/>
        </authorList>
    </citation>
    <scope>NUCLEOTIDE SEQUENCE [LARGE SCALE GENOMIC DNA]</scope>
    <source>
        <strain evidence="3">CGMCC 1.6963</strain>
    </source>
</reference>
<accession>A0A1H9XJD2</accession>
<name>A0A1H9XJD2_9MICO</name>
<dbReference type="EMBL" id="FOHB01000008">
    <property type="protein sequence ID" value="SES46296.1"/>
    <property type="molecule type" value="Genomic_DNA"/>
</dbReference>
<dbReference type="Pfam" id="PF04122">
    <property type="entry name" value="CW_binding_2"/>
    <property type="match status" value="3"/>
</dbReference>
<sequence length="371" mass="38760">MGKHTRRGSMAAAATLAVGLAFGAAAATAAPSSPNQDDPDPMTWVATNDGNKNLFRVAGTDRVVTAIKLMNATSKRWGHSVIIARSDIFPDALAAAPLADVLDAPVLVSKPGSSIDSRVLDAISRRHFDNVILLGGTGVFTEAARAQLEGMGLSVERQRGIDRYETAVGIAKRTAHELAMRAQAEGFTWKKTVNVYLATGLDFPDALAAGPAAADNDGVVLLTAGTKMNASTYNFLKREWKTLPEWANGIEIHTVGGAAEKAAKSSIEDIADTNTGADRYSTAVLLAGKYTHPIKKIAVASGENHADGVVAGAWIANHDGPLLLTANASLPTVVSNYLFKFADGNTDVVVVGGTGSVSRNVSAQIANLFLL</sequence>
<dbReference type="InterPro" id="IPR007253">
    <property type="entry name" value="Cell_wall-bd_2"/>
</dbReference>
<dbReference type="InterPro" id="IPR006311">
    <property type="entry name" value="TAT_signal"/>
</dbReference>
<keyword evidence="1" id="KW-0732">Signal</keyword>